<evidence type="ECO:0000256" key="4">
    <source>
        <dbReference type="SAM" id="SignalP"/>
    </source>
</evidence>
<evidence type="ECO:0000256" key="2">
    <source>
        <dbReference type="ARBA" id="ARBA00010742"/>
    </source>
</evidence>
<keyword evidence="3 4" id="KW-0732">Signal</keyword>
<comment type="similarity">
    <text evidence="2">Belongs to the bacterial solute-binding protein SsuA/TauA family.</text>
</comment>
<dbReference type="PANTHER" id="PTHR30024">
    <property type="entry name" value="ALIPHATIC SULFONATES-BINDING PROTEIN-RELATED"/>
    <property type="match status" value="1"/>
</dbReference>
<gene>
    <name evidence="6" type="ORF">ENK37_05455</name>
</gene>
<dbReference type="InterPro" id="IPR015168">
    <property type="entry name" value="SsuA/THI5"/>
</dbReference>
<proteinExistence type="inferred from homology"/>
<dbReference type="AlphaFoldDB" id="A0A7C4VDB2"/>
<dbReference type="PANTHER" id="PTHR30024:SF47">
    <property type="entry name" value="TAURINE-BINDING PERIPLASMIC PROTEIN"/>
    <property type="match status" value="1"/>
</dbReference>
<dbReference type="Proteomes" id="UP000885759">
    <property type="component" value="Unassembled WGS sequence"/>
</dbReference>
<dbReference type="EMBL" id="DRPZ01000144">
    <property type="protein sequence ID" value="HGY09483.1"/>
    <property type="molecule type" value="Genomic_DNA"/>
</dbReference>
<feature type="chain" id="PRO_5027709133" evidence="4">
    <location>
        <begin position="18"/>
        <end position="332"/>
    </location>
</feature>
<sequence>MRYWMVVGALVLGLAFAAAPEKKQVTLAVGGKSLVVYLPLTVAEQLGYFADEGLDVRIEDFKGGSAALKALLGGSADLVVGYFDHIVRLQAQGRDLTGVVLMGKYPGLVLGVRSELADKVKTPADLKGLKVGVTKPGSSTNYFVFYLLAKEGLKPSDVAIIGVGGGASAIAAVERGQVDAISHVEPVITTLEKRGKIKVLVDTRNKEGAEAVFGGPYPAATLYTHRAFVEKNPETTQRLVNAIVRALQWMQGKSAEEVVAVMPKAYYQSDPELYTEIVRNSLGMFSENGLFPAEGPKTAYKVLTMFDEKLAAAQVDLAKTYTNAFVERALAK</sequence>
<dbReference type="GO" id="GO:0042918">
    <property type="term" value="P:alkanesulfonate transmembrane transport"/>
    <property type="evidence" value="ECO:0007669"/>
    <property type="project" value="TreeGrafter"/>
</dbReference>
<dbReference type="Gene3D" id="3.40.190.10">
    <property type="entry name" value="Periplasmic binding protein-like II"/>
    <property type="match status" value="2"/>
</dbReference>
<comment type="caution">
    <text evidence="6">The sequence shown here is derived from an EMBL/GenBank/DDBJ whole genome shotgun (WGS) entry which is preliminary data.</text>
</comment>
<evidence type="ECO:0000256" key="1">
    <source>
        <dbReference type="ARBA" id="ARBA00004418"/>
    </source>
</evidence>
<dbReference type="GO" id="GO:0042597">
    <property type="term" value="C:periplasmic space"/>
    <property type="evidence" value="ECO:0007669"/>
    <property type="project" value="UniProtKB-SubCell"/>
</dbReference>
<feature type="signal peptide" evidence="4">
    <location>
        <begin position="1"/>
        <end position="17"/>
    </location>
</feature>
<reference evidence="6" key="1">
    <citation type="journal article" date="2020" name="mSystems">
        <title>Genome- and Community-Level Interaction Insights into Carbon Utilization and Element Cycling Functions of Hydrothermarchaeota in Hydrothermal Sediment.</title>
        <authorList>
            <person name="Zhou Z."/>
            <person name="Liu Y."/>
            <person name="Xu W."/>
            <person name="Pan J."/>
            <person name="Luo Z.H."/>
            <person name="Li M."/>
        </authorList>
    </citation>
    <scope>NUCLEOTIDE SEQUENCE [LARGE SCALE GENOMIC DNA]</scope>
    <source>
        <strain evidence="6">HyVt-570</strain>
    </source>
</reference>
<evidence type="ECO:0000256" key="3">
    <source>
        <dbReference type="ARBA" id="ARBA00022729"/>
    </source>
</evidence>
<dbReference type="SUPFAM" id="SSF53850">
    <property type="entry name" value="Periplasmic binding protein-like II"/>
    <property type="match status" value="1"/>
</dbReference>
<dbReference type="Pfam" id="PF09084">
    <property type="entry name" value="NMT1"/>
    <property type="match status" value="1"/>
</dbReference>
<evidence type="ECO:0000313" key="6">
    <source>
        <dbReference type="EMBL" id="HGY09483.1"/>
    </source>
</evidence>
<evidence type="ECO:0000259" key="5">
    <source>
        <dbReference type="SMART" id="SM00062"/>
    </source>
</evidence>
<feature type="domain" description="Solute-binding protein family 3/N-terminal" evidence="5">
    <location>
        <begin position="33"/>
        <end position="253"/>
    </location>
</feature>
<comment type="subcellular location">
    <subcellularLocation>
        <location evidence="1">Periplasm</location>
    </subcellularLocation>
</comment>
<organism evidence="6">
    <name type="scientific">Oceanithermus profundus</name>
    <dbReference type="NCBI Taxonomy" id="187137"/>
    <lineage>
        <taxon>Bacteria</taxon>
        <taxon>Thermotogati</taxon>
        <taxon>Deinococcota</taxon>
        <taxon>Deinococci</taxon>
        <taxon>Thermales</taxon>
        <taxon>Thermaceae</taxon>
        <taxon>Oceanithermus</taxon>
    </lineage>
</organism>
<dbReference type="InterPro" id="IPR001638">
    <property type="entry name" value="Solute-binding_3/MltF_N"/>
</dbReference>
<dbReference type="SMART" id="SM00062">
    <property type="entry name" value="PBPb"/>
    <property type="match status" value="1"/>
</dbReference>
<name>A0A7C4VDB2_9DEIN</name>
<accession>A0A7C4VDB2</accession>
<protein>
    <submittedName>
        <fullName evidence="6">Transporter substrate-binding domain-containing protein</fullName>
    </submittedName>
</protein>